<protein>
    <submittedName>
        <fullName evidence="2">Uncharacterized protein</fullName>
    </submittedName>
</protein>
<name>A0A327WXC0_9GAMM</name>
<dbReference type="OrthoDB" id="5772022at2"/>
<dbReference type="EMBL" id="QLMD01000007">
    <property type="protein sequence ID" value="RAJ96864.1"/>
    <property type="molecule type" value="Genomic_DNA"/>
</dbReference>
<dbReference type="EMBL" id="PIPK01000007">
    <property type="protein sequence ID" value="RUO24196.1"/>
    <property type="molecule type" value="Genomic_DNA"/>
</dbReference>
<reference evidence="2 4" key="2">
    <citation type="submission" date="2018-06" db="EMBL/GenBank/DDBJ databases">
        <title>Genomic Encyclopedia of Type Strains, Phase III (KMG-III): the genomes of soil and plant-associated and newly described type strains.</title>
        <authorList>
            <person name="Whitman W."/>
        </authorList>
    </citation>
    <scope>NUCLEOTIDE SEQUENCE [LARGE SCALE GENOMIC DNA]</scope>
    <source>
        <strain evidence="2 4">CGMCC 1.15366</strain>
    </source>
</reference>
<comment type="caution">
    <text evidence="2">The sequence shown here is derived from an EMBL/GenBank/DDBJ whole genome shotgun (WGS) entry which is preliminary data.</text>
</comment>
<evidence type="ECO:0000313" key="2">
    <source>
        <dbReference type="EMBL" id="RAJ96864.1"/>
    </source>
</evidence>
<dbReference type="Proteomes" id="UP000249203">
    <property type="component" value="Unassembled WGS sequence"/>
</dbReference>
<evidence type="ECO:0000313" key="5">
    <source>
        <dbReference type="Proteomes" id="UP000287865"/>
    </source>
</evidence>
<keyword evidence="5" id="KW-1185">Reference proteome</keyword>
<feature type="transmembrane region" description="Helical" evidence="1">
    <location>
        <begin position="29"/>
        <end position="47"/>
    </location>
</feature>
<keyword evidence="1" id="KW-0812">Transmembrane</keyword>
<dbReference type="Proteomes" id="UP000287865">
    <property type="component" value="Unassembled WGS sequence"/>
</dbReference>
<proteinExistence type="predicted"/>
<accession>A0A327WXC0</accession>
<dbReference type="AlphaFoldDB" id="A0A327WXC0"/>
<organism evidence="2 4">
    <name type="scientific">Aliidiomarina maris</name>
    <dbReference type="NCBI Taxonomy" id="531312"/>
    <lineage>
        <taxon>Bacteria</taxon>
        <taxon>Pseudomonadati</taxon>
        <taxon>Pseudomonadota</taxon>
        <taxon>Gammaproteobacteria</taxon>
        <taxon>Alteromonadales</taxon>
        <taxon>Idiomarinaceae</taxon>
        <taxon>Aliidiomarina</taxon>
    </lineage>
</organism>
<sequence length="68" mass="7615">MFVVPVVSLLSGAFFYTQALKNAMGAKRWALMGLIMGPFIWPLFNTHKRLMWLKAGRNAGQCSGQFHA</sequence>
<reference evidence="3 5" key="1">
    <citation type="journal article" date="2018" name="Front. Microbiol.">
        <title>Genome-Based Analysis Reveals the Taxonomy and Diversity of the Family Idiomarinaceae.</title>
        <authorList>
            <person name="Liu Y."/>
            <person name="Lai Q."/>
            <person name="Shao Z."/>
        </authorList>
    </citation>
    <scope>NUCLEOTIDE SEQUENCE [LARGE SCALE GENOMIC DNA]</scope>
    <source>
        <strain evidence="3 5">CF12-14</strain>
    </source>
</reference>
<evidence type="ECO:0000313" key="3">
    <source>
        <dbReference type="EMBL" id="RUO24196.1"/>
    </source>
</evidence>
<gene>
    <name evidence="2" type="ORF">B0I24_10774</name>
    <name evidence="3" type="ORF">CWE07_08910</name>
</gene>
<evidence type="ECO:0000256" key="1">
    <source>
        <dbReference type="SAM" id="Phobius"/>
    </source>
</evidence>
<dbReference type="RefSeq" id="WP_111569524.1">
    <property type="nucleotide sequence ID" value="NZ_PIPK01000007.1"/>
</dbReference>
<keyword evidence="1" id="KW-1133">Transmembrane helix</keyword>
<evidence type="ECO:0000313" key="4">
    <source>
        <dbReference type="Proteomes" id="UP000249203"/>
    </source>
</evidence>
<keyword evidence="1" id="KW-0472">Membrane</keyword>